<evidence type="ECO:0000256" key="1">
    <source>
        <dbReference type="ARBA" id="ARBA00005233"/>
    </source>
</evidence>
<evidence type="ECO:0000256" key="2">
    <source>
        <dbReference type="ARBA" id="ARBA00022481"/>
    </source>
</evidence>
<dbReference type="SUPFAM" id="SSF54523">
    <property type="entry name" value="Pili subunits"/>
    <property type="match status" value="1"/>
</dbReference>
<evidence type="ECO:0000256" key="3">
    <source>
        <dbReference type="RuleBase" id="RU000389"/>
    </source>
</evidence>
<dbReference type="PROSITE" id="PS00409">
    <property type="entry name" value="PROKAR_NTER_METHYL"/>
    <property type="match status" value="1"/>
</dbReference>
<keyword evidence="6" id="KW-1185">Reference proteome</keyword>
<dbReference type="InterPro" id="IPR001082">
    <property type="entry name" value="Pilin"/>
</dbReference>
<reference evidence="6" key="1">
    <citation type="submission" date="2016-10" db="EMBL/GenBank/DDBJ databases">
        <authorList>
            <person name="Varghese N."/>
            <person name="Submissions S."/>
        </authorList>
    </citation>
    <scope>NUCLEOTIDE SEQUENCE [LARGE SCALE GENOMIC DNA]</scope>
    <source>
        <strain evidence="6">Nm44</strain>
    </source>
</reference>
<dbReference type="PANTHER" id="PTHR30093:SF34">
    <property type="entry name" value="PREPILIN PEPTIDASE-DEPENDENT PROTEIN D"/>
    <property type="match status" value="1"/>
</dbReference>
<gene>
    <name evidence="5" type="ORF">SAMN05421863_101045</name>
</gene>
<keyword evidence="4" id="KW-1133">Transmembrane helix</keyword>
<name>A0A1I4MJ59_9PROT</name>
<organism evidence="5 6">
    <name type="scientific">Nitrosomonas communis</name>
    <dbReference type="NCBI Taxonomy" id="44574"/>
    <lineage>
        <taxon>Bacteria</taxon>
        <taxon>Pseudomonadati</taxon>
        <taxon>Pseudomonadota</taxon>
        <taxon>Betaproteobacteria</taxon>
        <taxon>Nitrosomonadales</taxon>
        <taxon>Nitrosomonadaceae</taxon>
        <taxon>Nitrosomonas</taxon>
    </lineage>
</organism>
<keyword evidence="3" id="KW-0281">Fimbrium</keyword>
<dbReference type="GO" id="GO:0044096">
    <property type="term" value="C:type IV pilus"/>
    <property type="evidence" value="ECO:0007669"/>
    <property type="project" value="TreeGrafter"/>
</dbReference>
<dbReference type="PANTHER" id="PTHR30093">
    <property type="entry name" value="GENERAL SECRETION PATHWAY PROTEIN G"/>
    <property type="match status" value="1"/>
</dbReference>
<feature type="transmembrane region" description="Helical" evidence="4">
    <location>
        <begin position="7"/>
        <end position="31"/>
    </location>
</feature>
<comment type="similarity">
    <text evidence="1 3">Belongs to the N-Me-Phe pilin family.</text>
</comment>
<proteinExistence type="inferred from homology"/>
<dbReference type="Proteomes" id="UP000183287">
    <property type="component" value="Unassembled WGS sequence"/>
</dbReference>
<dbReference type="Pfam" id="PF07963">
    <property type="entry name" value="N_methyl"/>
    <property type="match status" value="1"/>
</dbReference>
<keyword evidence="4" id="KW-0812">Transmembrane</keyword>
<accession>A0A1I4MJ59</accession>
<dbReference type="Gene3D" id="3.30.700.10">
    <property type="entry name" value="Glycoprotein, Type 4 Pilin"/>
    <property type="match status" value="1"/>
</dbReference>
<evidence type="ECO:0000256" key="4">
    <source>
        <dbReference type="SAM" id="Phobius"/>
    </source>
</evidence>
<protein>
    <submittedName>
        <fullName evidence="5">Type IV pilus assembly protein PilA</fullName>
    </submittedName>
</protein>
<dbReference type="EMBL" id="FOUB01000010">
    <property type="protein sequence ID" value="SFM03083.1"/>
    <property type="molecule type" value="Genomic_DNA"/>
</dbReference>
<dbReference type="OrthoDB" id="8607132at2"/>
<dbReference type="RefSeq" id="WP_074904487.1">
    <property type="nucleotide sequence ID" value="NZ_FOUB01000010.1"/>
</dbReference>
<dbReference type="NCBIfam" id="TIGR02532">
    <property type="entry name" value="IV_pilin_GFxxxE"/>
    <property type="match status" value="1"/>
</dbReference>
<evidence type="ECO:0000313" key="6">
    <source>
        <dbReference type="Proteomes" id="UP000183287"/>
    </source>
</evidence>
<sequence length="161" mass="15993">MQHMQKGFTLIELMIVVAIIGILAAVAIPAYQNYTVKSRFTEVITASSPYKLALEVCAQDGNCNNAGAFTAIAVAAGVPDAAAIAAGIPGIASSGTVFNPAGVTLATAGGTATLTFTPNAVNGVTAADTYILTGTLGADSKIAWAVNAASGCRTRAAGAIC</sequence>
<dbReference type="InterPro" id="IPR012902">
    <property type="entry name" value="N_methyl_site"/>
</dbReference>
<evidence type="ECO:0000313" key="5">
    <source>
        <dbReference type="EMBL" id="SFM03083.1"/>
    </source>
</evidence>
<dbReference type="InterPro" id="IPR045584">
    <property type="entry name" value="Pilin-like"/>
</dbReference>
<keyword evidence="2" id="KW-0488">Methylation</keyword>
<keyword evidence="4" id="KW-0472">Membrane</keyword>
<dbReference type="GO" id="GO:0007155">
    <property type="term" value="P:cell adhesion"/>
    <property type="evidence" value="ECO:0007669"/>
    <property type="project" value="InterPro"/>
</dbReference>
<dbReference type="AlphaFoldDB" id="A0A1I4MJ59"/>
<dbReference type="Pfam" id="PF00114">
    <property type="entry name" value="Pilin"/>
    <property type="match status" value="1"/>
</dbReference>
<dbReference type="GO" id="GO:0043107">
    <property type="term" value="P:type IV pilus-dependent motility"/>
    <property type="evidence" value="ECO:0007669"/>
    <property type="project" value="TreeGrafter"/>
</dbReference>